<keyword evidence="11" id="KW-0464">Manganese</keyword>
<evidence type="ECO:0000256" key="9">
    <source>
        <dbReference type="ARBA" id="ARBA00022960"/>
    </source>
</evidence>
<evidence type="ECO:0000256" key="1">
    <source>
        <dbReference type="ARBA" id="ARBA00001936"/>
    </source>
</evidence>
<dbReference type="HAMAP" id="MF_00047">
    <property type="entry name" value="Dala_Dala_lig"/>
    <property type="match status" value="1"/>
</dbReference>
<evidence type="ECO:0000256" key="14">
    <source>
        <dbReference type="PROSITE-ProRule" id="PRU00409"/>
    </source>
</evidence>
<dbReference type="InterPro" id="IPR005905">
    <property type="entry name" value="D_ala_D_ala"/>
</dbReference>
<dbReference type="InterPro" id="IPR011761">
    <property type="entry name" value="ATP-grasp"/>
</dbReference>
<comment type="subcellular location">
    <subcellularLocation>
        <location evidence="13">Cytoplasm</location>
    </subcellularLocation>
</comment>
<sequence>MAQGLEFSRLKFAYRSYRTTIHIVSNLRILLIAGGPPGEHEVSLSSARGVLAAMPHPTELAVIAKDGLWLLGEDAREALVAGVAEHGTHRFPPDIPWQHYDVAFPLLHGPVGEDGVIQGFLELLGLPYVGAGVTSSALCMDKDLCKRVLHQAGIPVVPWVTFYKGEPTPEPPFKPPYFVKPANTGSSVGISKVRADQDAHKALAQAFAWDHKVLVEQGIEGVRELEVALLGNIHARSSVVGEITYQAEFYDYETKYTPGRAQLHLPASISPEIAERIQATAIEAYRILGVRGMARVDFFLSGQGELYLNEFNTIPGFTPTSMYPKLWQASGLAYPELLDQLVQLALRA</sequence>
<keyword evidence="6 14" id="KW-0547">Nucleotide-binding</keyword>
<evidence type="ECO:0000256" key="5">
    <source>
        <dbReference type="ARBA" id="ARBA00022723"/>
    </source>
</evidence>
<comment type="cofactor">
    <cofactor evidence="1">
        <name>Mn(2+)</name>
        <dbReference type="ChEBI" id="CHEBI:29035"/>
    </cofactor>
</comment>
<keyword evidence="17" id="KW-1185">Reference proteome</keyword>
<evidence type="ECO:0000256" key="11">
    <source>
        <dbReference type="ARBA" id="ARBA00023211"/>
    </source>
</evidence>
<dbReference type="InterPro" id="IPR016185">
    <property type="entry name" value="PreATP-grasp_dom_sf"/>
</dbReference>
<accession>A0ABX9MKH7</accession>
<dbReference type="SUPFAM" id="SSF52440">
    <property type="entry name" value="PreATP-grasp domain"/>
    <property type="match status" value="1"/>
</dbReference>
<dbReference type="PANTHER" id="PTHR23132">
    <property type="entry name" value="D-ALANINE--D-ALANINE LIGASE"/>
    <property type="match status" value="1"/>
</dbReference>
<name>A0ABX9MKH7_9DEIN</name>
<comment type="similarity">
    <text evidence="3 13">Belongs to the D-alanine--D-alanine ligase family.</text>
</comment>
<comment type="pathway">
    <text evidence="13">Cell wall biogenesis; peptidoglycan biosynthesis.</text>
</comment>
<dbReference type="Gene3D" id="3.40.50.20">
    <property type="match status" value="1"/>
</dbReference>
<dbReference type="PANTHER" id="PTHR23132:SF25">
    <property type="entry name" value="D-ALANINE--D-ALANINE LIGASE A"/>
    <property type="match status" value="1"/>
</dbReference>
<dbReference type="PIRSF" id="PIRSF039102">
    <property type="entry name" value="Ddl/VanB"/>
    <property type="match status" value="1"/>
</dbReference>
<dbReference type="PROSITE" id="PS50975">
    <property type="entry name" value="ATP_GRASP"/>
    <property type="match status" value="1"/>
</dbReference>
<evidence type="ECO:0000256" key="3">
    <source>
        <dbReference type="ARBA" id="ARBA00010871"/>
    </source>
</evidence>
<evidence type="ECO:0000256" key="7">
    <source>
        <dbReference type="ARBA" id="ARBA00022840"/>
    </source>
</evidence>
<comment type="catalytic activity">
    <reaction evidence="13">
        <text>2 D-alanine + ATP = D-alanyl-D-alanine + ADP + phosphate + H(+)</text>
        <dbReference type="Rhea" id="RHEA:11224"/>
        <dbReference type="ChEBI" id="CHEBI:15378"/>
        <dbReference type="ChEBI" id="CHEBI:30616"/>
        <dbReference type="ChEBI" id="CHEBI:43474"/>
        <dbReference type="ChEBI" id="CHEBI:57416"/>
        <dbReference type="ChEBI" id="CHEBI:57822"/>
        <dbReference type="ChEBI" id="CHEBI:456216"/>
        <dbReference type="EC" id="6.3.2.4"/>
    </reaction>
</comment>
<comment type="caution">
    <text evidence="16">The sequence shown here is derived from an EMBL/GenBank/DDBJ whole genome shotgun (WGS) entry which is preliminary data.</text>
</comment>
<proteinExistence type="inferred from homology"/>
<dbReference type="NCBIfam" id="NF002378">
    <property type="entry name" value="PRK01372.1"/>
    <property type="match status" value="1"/>
</dbReference>
<keyword evidence="12 13" id="KW-0961">Cell wall biogenesis/degradation</keyword>
<evidence type="ECO:0000256" key="2">
    <source>
        <dbReference type="ARBA" id="ARBA00001946"/>
    </source>
</evidence>
<dbReference type="EMBL" id="QWKY01000043">
    <property type="protein sequence ID" value="RIH76914.1"/>
    <property type="molecule type" value="Genomic_DNA"/>
</dbReference>
<keyword evidence="4 13" id="KW-0436">Ligase</keyword>
<dbReference type="Pfam" id="PF07478">
    <property type="entry name" value="Dala_Dala_lig_C"/>
    <property type="match status" value="1"/>
</dbReference>
<evidence type="ECO:0000256" key="8">
    <source>
        <dbReference type="ARBA" id="ARBA00022842"/>
    </source>
</evidence>
<dbReference type="Gene3D" id="3.30.1490.20">
    <property type="entry name" value="ATP-grasp fold, A domain"/>
    <property type="match status" value="1"/>
</dbReference>
<dbReference type="InterPro" id="IPR000291">
    <property type="entry name" value="D-Ala_lig_Van_CS"/>
</dbReference>
<evidence type="ECO:0000313" key="17">
    <source>
        <dbReference type="Proteomes" id="UP000265443"/>
    </source>
</evidence>
<dbReference type="NCBIfam" id="TIGR01205">
    <property type="entry name" value="D_ala_D_alaTIGR"/>
    <property type="match status" value="1"/>
</dbReference>
<keyword evidence="13" id="KW-0963">Cytoplasm</keyword>
<reference evidence="16 17" key="1">
    <citation type="submission" date="2018-08" db="EMBL/GenBank/DDBJ databases">
        <title>Meiothermus hypogaeus DSM 23238 genome sequencing project.</title>
        <authorList>
            <person name="Da Costa M.S."/>
            <person name="Albuquerque L."/>
            <person name="Raposo P."/>
            <person name="Froufe H.J.C."/>
            <person name="Barroso C.S."/>
            <person name="Egas C."/>
        </authorList>
    </citation>
    <scope>NUCLEOTIDE SEQUENCE [LARGE SCALE GENOMIC DNA]</scope>
    <source>
        <strain evidence="16 17">DSM 23238</strain>
    </source>
</reference>
<evidence type="ECO:0000259" key="15">
    <source>
        <dbReference type="PROSITE" id="PS50975"/>
    </source>
</evidence>
<evidence type="ECO:0000256" key="6">
    <source>
        <dbReference type="ARBA" id="ARBA00022741"/>
    </source>
</evidence>
<dbReference type="InterPro" id="IPR013815">
    <property type="entry name" value="ATP_grasp_subdomain_1"/>
</dbReference>
<gene>
    <name evidence="13 16" type="primary">ddl</name>
    <name evidence="16" type="ORF">Mhypo_02247</name>
</gene>
<dbReference type="InterPro" id="IPR011095">
    <property type="entry name" value="Dala_Dala_lig_C"/>
</dbReference>
<protein>
    <recommendedName>
        <fullName evidence="13">D-alanine--D-alanine ligase</fullName>
        <ecNumber evidence="13">6.3.2.4</ecNumber>
    </recommendedName>
    <alternativeName>
        <fullName evidence="13">D-Ala-D-Ala ligase</fullName>
    </alternativeName>
    <alternativeName>
        <fullName evidence="13">D-alanylalanine synthetase</fullName>
    </alternativeName>
</protein>
<feature type="domain" description="ATP-grasp" evidence="15">
    <location>
        <begin position="146"/>
        <end position="343"/>
    </location>
</feature>
<evidence type="ECO:0000256" key="13">
    <source>
        <dbReference type="HAMAP-Rule" id="MF_00047"/>
    </source>
</evidence>
<keyword evidence="5" id="KW-0479">Metal-binding</keyword>
<comment type="cofactor">
    <cofactor evidence="2">
        <name>Mg(2+)</name>
        <dbReference type="ChEBI" id="CHEBI:18420"/>
    </cofactor>
</comment>
<evidence type="ECO:0000256" key="10">
    <source>
        <dbReference type="ARBA" id="ARBA00022984"/>
    </source>
</evidence>
<evidence type="ECO:0000256" key="12">
    <source>
        <dbReference type="ARBA" id="ARBA00023316"/>
    </source>
</evidence>
<evidence type="ECO:0000313" key="16">
    <source>
        <dbReference type="EMBL" id="RIH76914.1"/>
    </source>
</evidence>
<dbReference type="Gene3D" id="3.30.470.20">
    <property type="entry name" value="ATP-grasp fold, B domain"/>
    <property type="match status" value="1"/>
</dbReference>
<dbReference type="SUPFAM" id="SSF56059">
    <property type="entry name" value="Glutathione synthetase ATP-binding domain-like"/>
    <property type="match status" value="1"/>
</dbReference>
<keyword evidence="7 14" id="KW-0067">ATP-binding</keyword>
<evidence type="ECO:0000256" key="4">
    <source>
        <dbReference type="ARBA" id="ARBA00022598"/>
    </source>
</evidence>
<dbReference type="GO" id="GO:0008716">
    <property type="term" value="F:D-alanine-D-alanine ligase activity"/>
    <property type="evidence" value="ECO:0007669"/>
    <property type="project" value="UniProtKB-EC"/>
</dbReference>
<organism evidence="16 17">
    <name type="scientific">Meiothermus hypogaeus</name>
    <dbReference type="NCBI Taxonomy" id="884155"/>
    <lineage>
        <taxon>Bacteria</taxon>
        <taxon>Thermotogati</taxon>
        <taxon>Deinococcota</taxon>
        <taxon>Deinococci</taxon>
        <taxon>Thermales</taxon>
        <taxon>Thermaceae</taxon>
        <taxon>Meiothermus</taxon>
    </lineage>
</organism>
<keyword evidence="8" id="KW-0460">Magnesium</keyword>
<dbReference type="EC" id="6.3.2.4" evidence="13"/>
<dbReference type="NCBIfam" id="NF002528">
    <property type="entry name" value="PRK01966.1-4"/>
    <property type="match status" value="1"/>
</dbReference>
<dbReference type="Pfam" id="PF01820">
    <property type="entry name" value="Dala_Dala_lig_N"/>
    <property type="match status" value="1"/>
</dbReference>
<dbReference type="PROSITE" id="PS00843">
    <property type="entry name" value="DALA_DALA_LIGASE_1"/>
    <property type="match status" value="1"/>
</dbReference>
<keyword evidence="10 13" id="KW-0573">Peptidoglycan synthesis</keyword>
<dbReference type="Proteomes" id="UP000265443">
    <property type="component" value="Unassembled WGS sequence"/>
</dbReference>
<dbReference type="InterPro" id="IPR011127">
    <property type="entry name" value="Dala_Dala_lig_N"/>
</dbReference>
<keyword evidence="9 13" id="KW-0133">Cell shape</keyword>
<comment type="function">
    <text evidence="13">Cell wall formation.</text>
</comment>